<evidence type="ECO:0000256" key="2">
    <source>
        <dbReference type="ARBA" id="ARBA00022448"/>
    </source>
</evidence>
<gene>
    <name evidence="9" type="ORF">COU35_02680</name>
</gene>
<evidence type="ECO:0000256" key="6">
    <source>
        <dbReference type="ARBA" id="ARBA00022989"/>
    </source>
</evidence>
<feature type="transmembrane region" description="Helical" evidence="8">
    <location>
        <begin position="285"/>
        <end position="309"/>
    </location>
</feature>
<feature type="transmembrane region" description="Helical" evidence="8">
    <location>
        <begin position="41"/>
        <end position="61"/>
    </location>
</feature>
<comment type="subcellular location">
    <subcellularLocation>
        <location evidence="1">Cell inner membrane</location>
        <topology evidence="1">Multi-pass membrane protein</topology>
    </subcellularLocation>
</comment>
<feature type="transmembrane region" description="Helical" evidence="8">
    <location>
        <begin position="173"/>
        <end position="192"/>
    </location>
</feature>
<dbReference type="PANTHER" id="PTHR32195">
    <property type="entry name" value="OS07G0662800 PROTEIN"/>
    <property type="match status" value="1"/>
</dbReference>
<feature type="transmembrane region" description="Helical" evidence="8">
    <location>
        <begin position="348"/>
        <end position="366"/>
    </location>
</feature>
<name>A0A2H0TQB0_9BACT</name>
<dbReference type="Pfam" id="PF03222">
    <property type="entry name" value="Trp_Tyr_perm"/>
    <property type="match status" value="1"/>
</dbReference>
<feature type="transmembrane region" description="Helical" evidence="8">
    <location>
        <begin position="148"/>
        <end position="166"/>
    </location>
</feature>
<evidence type="ECO:0000256" key="3">
    <source>
        <dbReference type="ARBA" id="ARBA00022475"/>
    </source>
</evidence>
<keyword evidence="4" id="KW-0997">Cell inner membrane</keyword>
<keyword evidence="7 8" id="KW-0472">Membrane</keyword>
<dbReference type="InterPro" id="IPR018227">
    <property type="entry name" value="Amino_acid_transport_2"/>
</dbReference>
<evidence type="ECO:0000313" key="10">
    <source>
        <dbReference type="Proteomes" id="UP000230154"/>
    </source>
</evidence>
<comment type="caution">
    <text evidence="9">The sequence shown here is derived from an EMBL/GenBank/DDBJ whole genome shotgun (WGS) entry which is preliminary data.</text>
</comment>
<sequence length="409" mass="44782">MSIHGIQKLCYTKRMKSSHLSSADVAEHYGFFRKKLSLWEGVALIVSGTIGAGVLGIPFVIAKVGAVVGFFYIIAVGFIMMSLNMLLAQVTVQTGKRFQLVGLAEEYLGKPGKIIMTTLFYSMLIGVMVIYIIGEGQALAAMFNGNPFTWSILFFALGSVLILFGLRTVKTVEVLLVLSILFVVFLIVRWSAPHIQVTNIQYQNLASLLLPYGVLLFAFHGASSIPEAHSLLENKEKTFKKAIVYSSLILILIYALFAFVVVGVTGGDTTEVATIGLGAIVGPRMVLFGNLFAALAMGTGFLLTGVILSDSLQWDFKLPRFLSNMVVTLLPLIIFLFGVRGFIATMDIIGGVFISLEMVLILAIYWRSKQRGDLRSHRFGLHHAAWLFKVVVLALLVGSVYSVSKFFGN</sequence>
<evidence type="ECO:0000256" key="1">
    <source>
        <dbReference type="ARBA" id="ARBA00004429"/>
    </source>
</evidence>
<keyword evidence="6 8" id="KW-1133">Transmembrane helix</keyword>
<evidence type="ECO:0000256" key="8">
    <source>
        <dbReference type="SAM" id="Phobius"/>
    </source>
</evidence>
<evidence type="ECO:0000256" key="7">
    <source>
        <dbReference type="ARBA" id="ARBA00023136"/>
    </source>
</evidence>
<reference evidence="10" key="1">
    <citation type="submission" date="2017-09" db="EMBL/GenBank/DDBJ databases">
        <title>Depth-based differentiation of microbial function through sediment-hosted aquifers and enrichment of novel symbionts in the deep terrestrial subsurface.</title>
        <authorList>
            <person name="Probst A.J."/>
            <person name="Ladd B."/>
            <person name="Jarett J.K."/>
            <person name="Geller-Mcgrath D.E."/>
            <person name="Sieber C.M.K."/>
            <person name="Emerson J.B."/>
            <person name="Anantharaman K."/>
            <person name="Thomas B.C."/>
            <person name="Malmstrom R."/>
            <person name="Stieglmeier M."/>
            <person name="Klingl A."/>
            <person name="Woyke T."/>
            <person name="Ryan C.M."/>
            <person name="Banfield J.F."/>
        </authorList>
    </citation>
    <scope>NUCLEOTIDE SEQUENCE [LARGE SCALE GENOMIC DNA]</scope>
</reference>
<accession>A0A2H0TQB0</accession>
<evidence type="ECO:0000256" key="4">
    <source>
        <dbReference type="ARBA" id="ARBA00022519"/>
    </source>
</evidence>
<feature type="transmembrane region" description="Helical" evidence="8">
    <location>
        <begin position="243"/>
        <end position="265"/>
    </location>
</feature>
<evidence type="ECO:0000256" key="5">
    <source>
        <dbReference type="ARBA" id="ARBA00022692"/>
    </source>
</evidence>
<dbReference type="EMBL" id="PFCB01000022">
    <property type="protein sequence ID" value="PIR74332.1"/>
    <property type="molecule type" value="Genomic_DNA"/>
</dbReference>
<dbReference type="Gene3D" id="1.20.1740.10">
    <property type="entry name" value="Amino acid/polyamine transporter I"/>
    <property type="match status" value="1"/>
</dbReference>
<dbReference type="GO" id="GO:0003333">
    <property type="term" value="P:amino acid transmembrane transport"/>
    <property type="evidence" value="ECO:0007669"/>
    <property type="project" value="InterPro"/>
</dbReference>
<protein>
    <recommendedName>
        <fullName evidence="11">Amino acid transporter transmembrane domain-containing protein</fullName>
    </recommendedName>
</protein>
<feature type="transmembrane region" description="Helical" evidence="8">
    <location>
        <begin position="67"/>
        <end position="87"/>
    </location>
</feature>
<organism evidence="9 10">
    <name type="scientific">Candidatus Magasanikbacteria bacterium CG10_big_fil_rev_8_21_14_0_10_47_10</name>
    <dbReference type="NCBI Taxonomy" id="1974652"/>
    <lineage>
        <taxon>Bacteria</taxon>
        <taxon>Candidatus Magasanikiibacteriota</taxon>
    </lineage>
</organism>
<feature type="transmembrane region" description="Helical" evidence="8">
    <location>
        <begin position="321"/>
        <end position="342"/>
    </location>
</feature>
<feature type="transmembrane region" description="Helical" evidence="8">
    <location>
        <begin position="386"/>
        <end position="404"/>
    </location>
</feature>
<keyword evidence="5 8" id="KW-0812">Transmembrane</keyword>
<dbReference type="Proteomes" id="UP000230154">
    <property type="component" value="Unassembled WGS sequence"/>
</dbReference>
<proteinExistence type="predicted"/>
<dbReference type="PIRSF" id="PIRSF006060">
    <property type="entry name" value="AA_transporter"/>
    <property type="match status" value="1"/>
</dbReference>
<keyword evidence="3" id="KW-1003">Cell membrane</keyword>
<dbReference type="GO" id="GO:0005886">
    <property type="term" value="C:plasma membrane"/>
    <property type="evidence" value="ECO:0007669"/>
    <property type="project" value="UniProtKB-SubCell"/>
</dbReference>
<dbReference type="AlphaFoldDB" id="A0A2H0TQB0"/>
<feature type="transmembrane region" description="Helical" evidence="8">
    <location>
        <begin position="204"/>
        <end position="222"/>
    </location>
</feature>
<evidence type="ECO:0000313" key="9">
    <source>
        <dbReference type="EMBL" id="PIR74332.1"/>
    </source>
</evidence>
<feature type="transmembrane region" description="Helical" evidence="8">
    <location>
        <begin position="114"/>
        <end position="133"/>
    </location>
</feature>
<keyword evidence="2" id="KW-0813">Transport</keyword>
<dbReference type="PANTHER" id="PTHR32195:SF26">
    <property type="entry name" value="TRYPTOPHAN OR TYROSINE TRANSPORTER PROTEIN"/>
    <property type="match status" value="1"/>
</dbReference>
<evidence type="ECO:0008006" key="11">
    <source>
        <dbReference type="Google" id="ProtNLM"/>
    </source>
</evidence>